<dbReference type="EMBL" id="FR695872">
    <property type="protein sequence ID" value="CBX29220.1"/>
    <property type="molecule type" value="Genomic_DNA"/>
</dbReference>
<name>E1YF76_9BACT</name>
<reference evidence="1" key="1">
    <citation type="journal article" date="2011" name="Environ. Microbiol.">
        <title>Genomic insights into the metabolic potential of the polycyclic aromatic hydrocarbon degrading sulfate-reducing Deltaproteobacterium N47.</title>
        <authorList>
            <person name="Bergmann F."/>
            <person name="Selesi D."/>
            <person name="Weinmaier T."/>
            <person name="Tischler P."/>
            <person name="Rattei T."/>
            <person name="Meckenstock R.U."/>
        </authorList>
    </citation>
    <scope>NUCLEOTIDE SEQUENCE</scope>
</reference>
<organism evidence="1">
    <name type="scientific">uncultured Desulfobacterium sp</name>
    <dbReference type="NCBI Taxonomy" id="201089"/>
    <lineage>
        <taxon>Bacteria</taxon>
        <taxon>Pseudomonadati</taxon>
        <taxon>Thermodesulfobacteriota</taxon>
        <taxon>Desulfobacteria</taxon>
        <taxon>Desulfobacterales</taxon>
        <taxon>Desulfobacteriaceae</taxon>
        <taxon>Desulfobacterium</taxon>
        <taxon>environmental samples</taxon>
    </lineage>
</organism>
<protein>
    <submittedName>
        <fullName evidence="1">Uncharacterized protein</fullName>
    </submittedName>
</protein>
<gene>
    <name evidence="1" type="ORF">N47_J02010</name>
</gene>
<evidence type="ECO:0000313" key="1">
    <source>
        <dbReference type="EMBL" id="CBX29220.1"/>
    </source>
</evidence>
<proteinExistence type="predicted"/>
<sequence length="37" mass="4272">MKLSATAWSISLSQSLLFRSMFSEGAPKFQNKFKYLK</sequence>
<accession>E1YF76</accession>
<dbReference type="AlphaFoldDB" id="E1YF76"/>